<dbReference type="EC" id="2.7.11.1" evidence="1"/>
<dbReference type="EMBL" id="WHVB01000010">
    <property type="protein sequence ID" value="KAF8478948.1"/>
    <property type="molecule type" value="Genomic_DNA"/>
</dbReference>
<dbReference type="Gene3D" id="1.10.510.10">
    <property type="entry name" value="Transferase(Phosphotransferase) domain 1"/>
    <property type="match status" value="1"/>
</dbReference>
<dbReference type="CDD" id="cd00180">
    <property type="entry name" value="PKc"/>
    <property type="match status" value="1"/>
</dbReference>
<dbReference type="SUPFAM" id="SSF56112">
    <property type="entry name" value="Protein kinase-like (PK-like)"/>
    <property type="match status" value="1"/>
</dbReference>
<dbReference type="AlphaFoldDB" id="A0A9P5MU56"/>
<keyword evidence="12" id="KW-1185">Reference proteome</keyword>
<protein>
    <recommendedName>
        <fullName evidence="1">non-specific serine/threonine protein kinase</fullName>
        <ecNumber evidence="1">2.7.11.1</ecNumber>
    </recommendedName>
</protein>
<evidence type="ECO:0000256" key="1">
    <source>
        <dbReference type="ARBA" id="ARBA00012513"/>
    </source>
</evidence>
<dbReference type="Pfam" id="PF00069">
    <property type="entry name" value="Pkinase"/>
    <property type="match status" value="1"/>
</dbReference>
<dbReference type="GO" id="GO:0005524">
    <property type="term" value="F:ATP binding"/>
    <property type="evidence" value="ECO:0007669"/>
    <property type="project" value="UniProtKB-KW"/>
</dbReference>
<comment type="catalytic activity">
    <reaction evidence="8">
        <text>L-seryl-[protein] + ATP = O-phospho-L-seryl-[protein] + ADP + H(+)</text>
        <dbReference type="Rhea" id="RHEA:17989"/>
        <dbReference type="Rhea" id="RHEA-COMP:9863"/>
        <dbReference type="Rhea" id="RHEA-COMP:11604"/>
        <dbReference type="ChEBI" id="CHEBI:15378"/>
        <dbReference type="ChEBI" id="CHEBI:29999"/>
        <dbReference type="ChEBI" id="CHEBI:30616"/>
        <dbReference type="ChEBI" id="CHEBI:83421"/>
        <dbReference type="ChEBI" id="CHEBI:456216"/>
        <dbReference type="EC" id="2.7.11.1"/>
    </reaction>
</comment>
<accession>A0A9P5MU56</accession>
<dbReference type="GO" id="GO:0004674">
    <property type="term" value="F:protein serine/threonine kinase activity"/>
    <property type="evidence" value="ECO:0007669"/>
    <property type="project" value="UniProtKB-KW"/>
</dbReference>
<reference evidence="11" key="2">
    <citation type="journal article" date="2020" name="Nat. Commun.">
        <title>Large-scale genome sequencing of mycorrhizal fungi provides insights into the early evolution of symbiotic traits.</title>
        <authorList>
            <person name="Miyauchi S."/>
            <person name="Kiss E."/>
            <person name="Kuo A."/>
            <person name="Drula E."/>
            <person name="Kohler A."/>
            <person name="Sanchez-Garcia M."/>
            <person name="Morin E."/>
            <person name="Andreopoulos B."/>
            <person name="Barry K.W."/>
            <person name="Bonito G."/>
            <person name="Buee M."/>
            <person name="Carver A."/>
            <person name="Chen C."/>
            <person name="Cichocki N."/>
            <person name="Clum A."/>
            <person name="Culley D."/>
            <person name="Crous P.W."/>
            <person name="Fauchery L."/>
            <person name="Girlanda M."/>
            <person name="Hayes R.D."/>
            <person name="Keri Z."/>
            <person name="LaButti K."/>
            <person name="Lipzen A."/>
            <person name="Lombard V."/>
            <person name="Magnuson J."/>
            <person name="Maillard F."/>
            <person name="Murat C."/>
            <person name="Nolan M."/>
            <person name="Ohm R.A."/>
            <person name="Pangilinan J."/>
            <person name="Pereira M.F."/>
            <person name="Perotto S."/>
            <person name="Peter M."/>
            <person name="Pfister S."/>
            <person name="Riley R."/>
            <person name="Sitrit Y."/>
            <person name="Stielow J.B."/>
            <person name="Szollosi G."/>
            <person name="Zifcakova L."/>
            <person name="Stursova M."/>
            <person name="Spatafora J.W."/>
            <person name="Tedersoo L."/>
            <person name="Vaario L.M."/>
            <person name="Yamada A."/>
            <person name="Yan M."/>
            <person name="Wang P."/>
            <person name="Xu J."/>
            <person name="Bruns T."/>
            <person name="Baldrian P."/>
            <person name="Vilgalys R."/>
            <person name="Dunand C."/>
            <person name="Henrissat B."/>
            <person name="Grigoriev I.V."/>
            <person name="Hibbett D."/>
            <person name="Nagy L.G."/>
            <person name="Martin F.M."/>
        </authorList>
    </citation>
    <scope>NUCLEOTIDE SEQUENCE</scope>
    <source>
        <strain evidence="11">Prilba</strain>
    </source>
</reference>
<reference evidence="11" key="1">
    <citation type="submission" date="2019-10" db="EMBL/GenBank/DDBJ databases">
        <authorList>
            <consortium name="DOE Joint Genome Institute"/>
            <person name="Kuo A."/>
            <person name="Miyauchi S."/>
            <person name="Kiss E."/>
            <person name="Drula E."/>
            <person name="Kohler A."/>
            <person name="Sanchez-Garcia M."/>
            <person name="Andreopoulos B."/>
            <person name="Barry K.W."/>
            <person name="Bonito G."/>
            <person name="Buee M."/>
            <person name="Carver A."/>
            <person name="Chen C."/>
            <person name="Cichocki N."/>
            <person name="Clum A."/>
            <person name="Culley D."/>
            <person name="Crous P.W."/>
            <person name="Fauchery L."/>
            <person name="Girlanda M."/>
            <person name="Hayes R."/>
            <person name="Keri Z."/>
            <person name="LaButti K."/>
            <person name="Lipzen A."/>
            <person name="Lombard V."/>
            <person name="Magnuson J."/>
            <person name="Maillard F."/>
            <person name="Morin E."/>
            <person name="Murat C."/>
            <person name="Nolan M."/>
            <person name="Ohm R."/>
            <person name="Pangilinan J."/>
            <person name="Pereira M."/>
            <person name="Perotto S."/>
            <person name="Peter M."/>
            <person name="Riley R."/>
            <person name="Sitrit Y."/>
            <person name="Stielow B."/>
            <person name="Szollosi G."/>
            <person name="Zifcakova L."/>
            <person name="Stursova M."/>
            <person name="Spatafora J.W."/>
            <person name="Tedersoo L."/>
            <person name="Vaario L.-M."/>
            <person name="Yamada A."/>
            <person name="Yan M."/>
            <person name="Wang P."/>
            <person name="Xu J."/>
            <person name="Bruns T."/>
            <person name="Baldrian P."/>
            <person name="Vilgalys R."/>
            <person name="Henrissat B."/>
            <person name="Grigoriev I.V."/>
            <person name="Hibbett D."/>
            <person name="Nagy L.G."/>
            <person name="Martin F.M."/>
        </authorList>
    </citation>
    <scope>NUCLEOTIDE SEQUENCE</scope>
    <source>
        <strain evidence="11">Prilba</strain>
    </source>
</reference>
<gene>
    <name evidence="11" type="ORF">DFH94DRAFT_34101</name>
</gene>
<feature type="region of interest" description="Disordered" evidence="9">
    <location>
        <begin position="504"/>
        <end position="528"/>
    </location>
</feature>
<dbReference type="GO" id="GO:0007165">
    <property type="term" value="P:signal transduction"/>
    <property type="evidence" value="ECO:0007669"/>
    <property type="project" value="TreeGrafter"/>
</dbReference>
<evidence type="ECO:0000256" key="9">
    <source>
        <dbReference type="SAM" id="MobiDB-lite"/>
    </source>
</evidence>
<feature type="compositionally biased region" description="Basic and acidic residues" evidence="9">
    <location>
        <begin position="510"/>
        <end position="528"/>
    </location>
</feature>
<evidence type="ECO:0000256" key="8">
    <source>
        <dbReference type="ARBA" id="ARBA00048679"/>
    </source>
</evidence>
<organism evidence="11 12">
    <name type="scientific">Russula ochroleuca</name>
    <dbReference type="NCBI Taxonomy" id="152965"/>
    <lineage>
        <taxon>Eukaryota</taxon>
        <taxon>Fungi</taxon>
        <taxon>Dikarya</taxon>
        <taxon>Basidiomycota</taxon>
        <taxon>Agaricomycotina</taxon>
        <taxon>Agaricomycetes</taxon>
        <taxon>Russulales</taxon>
        <taxon>Russulaceae</taxon>
        <taxon>Russula</taxon>
    </lineage>
</organism>
<evidence type="ECO:0000256" key="2">
    <source>
        <dbReference type="ARBA" id="ARBA00022527"/>
    </source>
</evidence>
<feature type="domain" description="Protein kinase" evidence="10">
    <location>
        <begin position="269"/>
        <end position="528"/>
    </location>
</feature>
<comment type="caution">
    <text evidence="11">The sequence shown here is derived from an EMBL/GenBank/DDBJ whole genome shotgun (WGS) entry which is preliminary data.</text>
</comment>
<dbReference type="PANTHER" id="PTHR43895">
    <property type="entry name" value="CALCIUM/CALMODULIN-DEPENDENT PROTEIN KINASE KINASE-RELATED"/>
    <property type="match status" value="1"/>
</dbReference>
<evidence type="ECO:0000313" key="12">
    <source>
        <dbReference type="Proteomes" id="UP000759537"/>
    </source>
</evidence>
<keyword evidence="4" id="KW-0547">Nucleotide-binding</keyword>
<dbReference type="InterPro" id="IPR000719">
    <property type="entry name" value="Prot_kinase_dom"/>
</dbReference>
<evidence type="ECO:0000256" key="5">
    <source>
        <dbReference type="ARBA" id="ARBA00022777"/>
    </source>
</evidence>
<dbReference type="InterPro" id="IPR011009">
    <property type="entry name" value="Kinase-like_dom_sf"/>
</dbReference>
<evidence type="ECO:0000256" key="4">
    <source>
        <dbReference type="ARBA" id="ARBA00022741"/>
    </source>
</evidence>
<dbReference type="PANTHER" id="PTHR43895:SF32">
    <property type="entry name" value="SERINE_THREONINE-PROTEIN KINASE CHK1"/>
    <property type="match status" value="1"/>
</dbReference>
<proteinExistence type="predicted"/>
<keyword evidence="6" id="KW-0067">ATP-binding</keyword>
<dbReference type="SMART" id="SM00220">
    <property type="entry name" value="S_TKc"/>
    <property type="match status" value="1"/>
</dbReference>
<evidence type="ECO:0000256" key="6">
    <source>
        <dbReference type="ARBA" id="ARBA00022840"/>
    </source>
</evidence>
<dbReference type="OrthoDB" id="4062651at2759"/>
<keyword evidence="3" id="KW-0808">Transferase</keyword>
<evidence type="ECO:0000313" key="11">
    <source>
        <dbReference type="EMBL" id="KAF8478948.1"/>
    </source>
</evidence>
<keyword evidence="5 11" id="KW-0418">Kinase</keyword>
<evidence type="ECO:0000259" key="10">
    <source>
        <dbReference type="PROSITE" id="PS50011"/>
    </source>
</evidence>
<dbReference type="PROSITE" id="PS50011">
    <property type="entry name" value="PROTEIN_KINASE_DOM"/>
    <property type="match status" value="1"/>
</dbReference>
<evidence type="ECO:0000256" key="3">
    <source>
        <dbReference type="ARBA" id="ARBA00022679"/>
    </source>
</evidence>
<evidence type="ECO:0000256" key="7">
    <source>
        <dbReference type="ARBA" id="ARBA00047899"/>
    </source>
</evidence>
<dbReference type="Proteomes" id="UP000759537">
    <property type="component" value="Unassembled WGS sequence"/>
</dbReference>
<name>A0A9P5MU56_9AGAM</name>
<keyword evidence="2" id="KW-0723">Serine/threonine-protein kinase</keyword>
<comment type="catalytic activity">
    <reaction evidence="7">
        <text>L-threonyl-[protein] + ATP = O-phospho-L-threonyl-[protein] + ADP + H(+)</text>
        <dbReference type="Rhea" id="RHEA:46608"/>
        <dbReference type="Rhea" id="RHEA-COMP:11060"/>
        <dbReference type="Rhea" id="RHEA-COMP:11605"/>
        <dbReference type="ChEBI" id="CHEBI:15378"/>
        <dbReference type="ChEBI" id="CHEBI:30013"/>
        <dbReference type="ChEBI" id="CHEBI:30616"/>
        <dbReference type="ChEBI" id="CHEBI:61977"/>
        <dbReference type="ChEBI" id="CHEBI:456216"/>
        <dbReference type="EC" id="2.7.11.1"/>
    </reaction>
</comment>
<sequence length="528" mass="60170">MHPRASSKETASPANIYCGILQARFYTRVGGKTTPSKRRMSGGSLTSWGGTSIRFSVQGKDTHCGRCYCSIIYSGAYISRSRGDWPFKLIVKSEQKEYRYTPRSDFHISVDRLVYLLVEVQSEQNQDDRRRMLLRAACAARLGRRSYNDPFIVVALYIENSGRVRRYFVFQRDDTDIVSYVSDVQDWTRPSELFTALFQIYNLASMIQSDRPEPGSMQDLIGLLSADISKNFSDTFMSKRTHGDTGNGLRRGEHVYHDREVVDAFTRAGYTLESNDEDENGWVPLNQLKPTMRHATQSNGTAVVVKLLHPRSNELRILQYLRSIKSSRNHTIPLHWTMKLNTETFIFLPEATPIDLGFALGRFRDKVMDFSHQLIEGVTFLHRHGIAHLDIKPQNIVALSNRLFIIDFDISVCVGGPDALIDRWCGTPEWMAPEIGRQDGPKCLYSPIRADLWSCGLTLRYLARRGAVKEIPLTRQLLNKNPRLRPLLYQQISVTPRHSLSGVQGRLKRKPDALPHDAKRQAIGALHD</sequence>